<evidence type="ECO:0000259" key="2">
    <source>
        <dbReference type="Pfam" id="PF12705"/>
    </source>
</evidence>
<evidence type="ECO:0000256" key="1">
    <source>
        <dbReference type="SAM" id="Coils"/>
    </source>
</evidence>
<feature type="domain" description="PD-(D/E)XK endonuclease-like" evidence="2">
    <location>
        <begin position="84"/>
        <end position="213"/>
    </location>
</feature>
<proteinExistence type="predicted"/>
<dbReference type="Pfam" id="PF12705">
    <property type="entry name" value="PDDEXK_1"/>
    <property type="match status" value="1"/>
</dbReference>
<name>A0A381F3I8_CAMUP</name>
<protein>
    <submittedName>
        <fullName evidence="3">CRISPR-associated protein Cas4</fullName>
    </submittedName>
</protein>
<sequence>MEKNKFDIFVAQNLPKALKKATLESLGDRKEYIGSSDIAGCLRKAYLDKTNDIEHDLATLIRFQRGHIAEGIVKVMLDGLNPISQLELNSSYEGATLKAHIDFALENKDEIVIVEVKSVSTTVSEPYLSWNLQVQYQMAMLAKSKSKNIRAFVVAINVNTGWFKSFEIERNEALTQIAFEKAKKLSLALQSKVEPEAEIQLFCGVCPYKATCPLMLKGANELNGELLSVAQSLILLNAKKKELESELDEKKAILEEYMRSHNAKKLQVNDSFITLSNDTTSTSFDTKALQKDNPDLYEELFKKYQKSSQRKGYISIK</sequence>
<feature type="coiled-coil region" evidence="1">
    <location>
        <begin position="233"/>
        <end position="260"/>
    </location>
</feature>
<accession>A0A381F3I8</accession>
<dbReference type="EMBL" id="UFUZ01000002">
    <property type="protein sequence ID" value="SUX41121.1"/>
    <property type="molecule type" value="Genomic_DNA"/>
</dbReference>
<evidence type="ECO:0000313" key="3">
    <source>
        <dbReference type="EMBL" id="SUX41121.1"/>
    </source>
</evidence>
<dbReference type="InterPro" id="IPR011604">
    <property type="entry name" value="PDDEXK-like_dom_sf"/>
</dbReference>
<dbReference type="InterPro" id="IPR038726">
    <property type="entry name" value="PDDEXK_AddAB-type"/>
</dbReference>
<dbReference type="Proteomes" id="UP000254161">
    <property type="component" value="Unassembled WGS sequence"/>
</dbReference>
<keyword evidence="1" id="KW-0175">Coiled coil</keyword>
<evidence type="ECO:0000313" key="4">
    <source>
        <dbReference type="Proteomes" id="UP000254161"/>
    </source>
</evidence>
<dbReference type="RefSeq" id="WP_115631387.1">
    <property type="nucleotide sequence ID" value="NZ_JANKIR010000029.1"/>
</dbReference>
<organism evidence="3 4">
    <name type="scientific">Campylobacter upsaliensis</name>
    <dbReference type="NCBI Taxonomy" id="28080"/>
    <lineage>
        <taxon>Bacteria</taxon>
        <taxon>Pseudomonadati</taxon>
        <taxon>Campylobacterota</taxon>
        <taxon>Epsilonproteobacteria</taxon>
        <taxon>Campylobacterales</taxon>
        <taxon>Campylobacteraceae</taxon>
        <taxon>Campylobacter</taxon>
    </lineage>
</organism>
<gene>
    <name evidence="3" type="ORF">NCTC12264_01939</name>
</gene>
<reference evidence="3 4" key="1">
    <citation type="submission" date="2018-06" db="EMBL/GenBank/DDBJ databases">
        <authorList>
            <consortium name="Pathogen Informatics"/>
            <person name="Doyle S."/>
        </authorList>
    </citation>
    <scope>NUCLEOTIDE SEQUENCE [LARGE SCALE GENOMIC DNA]</scope>
    <source>
        <strain evidence="3 4">NCTC12264</strain>
    </source>
</reference>
<dbReference type="AlphaFoldDB" id="A0A381F3I8"/>
<dbReference type="Gene3D" id="3.90.320.10">
    <property type="match status" value="1"/>
</dbReference>